<dbReference type="Gene3D" id="3.30.70.20">
    <property type="match status" value="1"/>
</dbReference>
<keyword evidence="8 15" id="KW-0560">Oxidoreductase</keyword>
<comment type="cofactor">
    <cofactor evidence="1 12">
        <name>FAD</name>
        <dbReference type="ChEBI" id="CHEBI:57692"/>
    </cofactor>
</comment>
<accession>A0A0H5P049</accession>
<feature type="binding site" evidence="13">
    <location>
        <begin position="252"/>
        <end position="255"/>
    </location>
    <ligand>
        <name>NADP(+)</name>
        <dbReference type="ChEBI" id="CHEBI:58349"/>
    </ligand>
</feature>
<dbReference type="EMBL" id="LN868938">
    <property type="protein sequence ID" value="CRY75771.1"/>
    <property type="molecule type" value="Genomic_DNA"/>
</dbReference>
<feature type="binding site" evidence="12">
    <location>
        <position position="461"/>
    </location>
    <ligand>
        <name>FAD</name>
        <dbReference type="ChEBI" id="CHEBI:57692"/>
    </ligand>
</feature>
<dbReference type="KEGG" id="nfr:ERS450000_01507"/>
<proteinExistence type="inferred from homology"/>
<dbReference type="Gene3D" id="3.40.50.720">
    <property type="entry name" value="NAD(P)-binding Rossmann-like Domain"/>
    <property type="match status" value="1"/>
</dbReference>
<evidence type="ECO:0000256" key="3">
    <source>
        <dbReference type="ARBA" id="ARBA00013223"/>
    </source>
</evidence>
<feature type="binding site" evidence="13">
    <location>
        <begin position="296"/>
        <end position="297"/>
    </location>
    <ligand>
        <name>NADP(+)</name>
        <dbReference type="ChEBI" id="CHEBI:58349"/>
    </ligand>
</feature>
<evidence type="ECO:0000256" key="11">
    <source>
        <dbReference type="ARBA" id="ARBA00047776"/>
    </source>
</evidence>
<evidence type="ECO:0000256" key="6">
    <source>
        <dbReference type="ARBA" id="ARBA00022827"/>
    </source>
</evidence>
<evidence type="ECO:0000313" key="16">
    <source>
        <dbReference type="Proteomes" id="UP000057820"/>
    </source>
</evidence>
<keyword evidence="5" id="KW-0479">Metal-binding</keyword>
<evidence type="ECO:0000256" key="9">
    <source>
        <dbReference type="ARBA" id="ARBA00023004"/>
    </source>
</evidence>
<dbReference type="PANTHER" id="PTHR48467">
    <property type="entry name" value="GLUTAMATE SYNTHASE 1 [NADH], CHLOROPLASTIC-LIKE"/>
    <property type="match status" value="1"/>
</dbReference>
<dbReference type="PROSITE" id="PS00198">
    <property type="entry name" value="4FE4S_FER_1"/>
    <property type="match status" value="1"/>
</dbReference>
<feature type="binding site" evidence="13">
    <location>
        <position position="468"/>
    </location>
    <ligand>
        <name>NADP(+)</name>
        <dbReference type="ChEBI" id="CHEBI:58349"/>
    </ligand>
</feature>
<dbReference type="GO" id="GO:0051536">
    <property type="term" value="F:iron-sulfur cluster binding"/>
    <property type="evidence" value="ECO:0007669"/>
    <property type="project" value="UniProtKB-KW"/>
</dbReference>
<dbReference type="RefSeq" id="WP_060591503.1">
    <property type="nucleotide sequence ID" value="NZ_CP031418.1"/>
</dbReference>
<dbReference type="InterPro" id="IPR017896">
    <property type="entry name" value="4Fe4S_Fe-S-bd"/>
</dbReference>
<dbReference type="SUPFAM" id="SSF54862">
    <property type="entry name" value="4Fe-4S ferredoxins"/>
    <property type="match status" value="1"/>
</dbReference>
<organism evidence="15 16">
    <name type="scientific">Nocardia farcinica</name>
    <dbReference type="NCBI Taxonomy" id="37329"/>
    <lineage>
        <taxon>Bacteria</taxon>
        <taxon>Bacillati</taxon>
        <taxon>Actinomycetota</taxon>
        <taxon>Actinomycetes</taxon>
        <taxon>Mycobacteriales</taxon>
        <taxon>Nocardiaceae</taxon>
        <taxon>Nocardia</taxon>
    </lineage>
</organism>
<reference evidence="16" key="1">
    <citation type="submission" date="2015-03" db="EMBL/GenBank/DDBJ databases">
        <authorList>
            <consortium name="Pathogen Informatics"/>
        </authorList>
    </citation>
    <scope>NUCLEOTIDE SEQUENCE [LARGE SCALE GENOMIC DNA]</scope>
    <source>
        <strain evidence="16">NCTC11134</strain>
    </source>
</reference>
<dbReference type="Gene3D" id="3.50.50.60">
    <property type="entry name" value="FAD/NAD(P)-binding domain"/>
    <property type="match status" value="1"/>
</dbReference>
<keyword evidence="6 12" id="KW-0274">FAD</keyword>
<name>A0A0H5P049_NOCFR</name>
<dbReference type="GO" id="GO:0046872">
    <property type="term" value="F:metal ion binding"/>
    <property type="evidence" value="ECO:0007669"/>
    <property type="project" value="UniProtKB-KW"/>
</dbReference>
<feature type="domain" description="4Fe-4S ferredoxin-type" evidence="14">
    <location>
        <begin position="1"/>
        <end position="29"/>
    </location>
</feature>
<keyword evidence="9" id="KW-0408">Iron</keyword>
<dbReference type="InterPro" id="IPR017900">
    <property type="entry name" value="4Fe4S_Fe_S_CS"/>
</dbReference>
<evidence type="ECO:0000256" key="2">
    <source>
        <dbReference type="ARBA" id="ARBA00008312"/>
    </source>
</evidence>
<sequence length="554" mass="58847">MAYVITQRCCNDASCVAECPVDCIRPRPEDPEFTSAEMLYIDPETCIDCGACFEACPVGAVYAEDELPAQLDRYREINADWFARHPMTTDLPLPAPPARLPAHLGTLRVAIVGTGPAACYAAEHLLAAGNVEVEMFDRLPTPWGLVRHGVAPDHGQTRAVAEMFAAAIKRDAVQLHLNVTVGEHVAQAELLDSCHAVIYAVGASADRELGIPGENLPGSHSGTDFVAWYNGHPEHADLAVDLSGERAVVIGNGNVALDIARVLTADPDELARTDIADHALAALRHSRIREVVVLGRRGPAQAAYTGPEFLALAHLSGVDVIVDPADLAPGPGTAVPEGDDAARRKVALAHEYASAAVGSGRRRIRFGYRAAPTAILGTDRVTGVEYARTRVRQTADGVVADRTEDRAHIEASLVLRATGYRGVPVPDVPFDPERGIVPNTAGRVLDAPGGRPVPGLYVTGWIKRGARGVIGSNRGDSAETVQALLADFRAGLLPTPAGDRTALTALIRTRQPDVVDRTAWQDIDRAERAAGAATGRPRVKLTSVEALLATARRG</sequence>
<feature type="domain" description="4Fe-4S ferredoxin-type" evidence="14">
    <location>
        <begin position="37"/>
        <end position="66"/>
    </location>
</feature>
<feature type="binding site" evidence="12">
    <location>
        <position position="117"/>
    </location>
    <ligand>
        <name>FAD</name>
        <dbReference type="ChEBI" id="CHEBI:57692"/>
    </ligand>
</feature>
<feature type="binding site" evidence="12">
    <location>
        <position position="181"/>
    </location>
    <ligand>
        <name>FAD</name>
        <dbReference type="ChEBI" id="CHEBI:57692"/>
    </ligand>
</feature>
<dbReference type="InterPro" id="IPR023753">
    <property type="entry name" value="FAD/NAD-binding_dom"/>
</dbReference>
<dbReference type="AlphaFoldDB" id="A0A0H5P049"/>
<keyword evidence="10" id="KW-0411">Iron-sulfur</keyword>
<gene>
    <name evidence="15" type="primary">fprA_1</name>
    <name evidence="15" type="ORF">ERS450000_01507</name>
</gene>
<dbReference type="Pfam" id="PF07992">
    <property type="entry name" value="Pyr_redox_2"/>
    <property type="match status" value="1"/>
</dbReference>
<evidence type="ECO:0000256" key="4">
    <source>
        <dbReference type="ARBA" id="ARBA00022630"/>
    </source>
</evidence>
<dbReference type="Proteomes" id="UP000057820">
    <property type="component" value="Chromosome 1"/>
</dbReference>
<dbReference type="EC" id="1.18.1.2" evidence="3"/>
<dbReference type="InterPro" id="IPR036188">
    <property type="entry name" value="FAD/NAD-bd_sf"/>
</dbReference>
<dbReference type="InterPro" id="IPR055275">
    <property type="entry name" value="Ferredox_Rdtase"/>
</dbReference>
<dbReference type="PIRSF" id="PIRSF000362">
    <property type="entry name" value="FNR"/>
    <property type="match status" value="1"/>
</dbReference>
<evidence type="ECO:0000259" key="14">
    <source>
        <dbReference type="PROSITE" id="PS51379"/>
    </source>
</evidence>
<evidence type="ECO:0000256" key="13">
    <source>
        <dbReference type="PIRSR" id="PIRSR000362-2"/>
    </source>
</evidence>
<dbReference type="PRINTS" id="PR00419">
    <property type="entry name" value="ADXRDTASE"/>
</dbReference>
<dbReference type="InterPro" id="IPR021163">
    <property type="entry name" value="Ferredox_Rdtase_adrenod"/>
</dbReference>
<evidence type="ECO:0000313" key="15">
    <source>
        <dbReference type="EMBL" id="CRY75771.1"/>
    </source>
</evidence>
<keyword evidence="4" id="KW-0285">Flavoprotein</keyword>
<evidence type="ECO:0000256" key="8">
    <source>
        <dbReference type="ARBA" id="ARBA00023002"/>
    </source>
</evidence>
<dbReference type="SUPFAM" id="SSF51905">
    <property type="entry name" value="FAD/NAD(P)-binding domain"/>
    <property type="match status" value="1"/>
</dbReference>
<dbReference type="PANTHER" id="PTHR48467:SF1">
    <property type="entry name" value="GLUTAMATE SYNTHASE 1 [NADH], CHLOROPLASTIC-LIKE"/>
    <property type="match status" value="1"/>
</dbReference>
<evidence type="ECO:0000256" key="10">
    <source>
        <dbReference type="ARBA" id="ARBA00023014"/>
    </source>
</evidence>
<dbReference type="PROSITE" id="PS51379">
    <property type="entry name" value="4FE4S_FER_2"/>
    <property type="match status" value="2"/>
</dbReference>
<keyword evidence="7 13" id="KW-0521">NADP</keyword>
<comment type="similarity">
    <text evidence="2">Belongs to the ferredoxin--NADP reductase type 1 family.</text>
</comment>
<comment type="catalytic activity">
    <reaction evidence="11">
        <text>2 reduced [2Fe-2S]-[ferredoxin] + NADP(+) + H(+) = 2 oxidized [2Fe-2S]-[ferredoxin] + NADPH</text>
        <dbReference type="Rhea" id="RHEA:20125"/>
        <dbReference type="Rhea" id="RHEA-COMP:10000"/>
        <dbReference type="Rhea" id="RHEA-COMP:10001"/>
        <dbReference type="ChEBI" id="CHEBI:15378"/>
        <dbReference type="ChEBI" id="CHEBI:33737"/>
        <dbReference type="ChEBI" id="CHEBI:33738"/>
        <dbReference type="ChEBI" id="CHEBI:57783"/>
        <dbReference type="ChEBI" id="CHEBI:58349"/>
        <dbReference type="EC" id="1.18.1.2"/>
    </reaction>
</comment>
<evidence type="ECO:0000256" key="1">
    <source>
        <dbReference type="ARBA" id="ARBA00001974"/>
    </source>
</evidence>
<protein>
    <recommendedName>
        <fullName evidence="3">ferredoxin--NADP(+) reductase</fullName>
        <ecNumber evidence="3">1.18.1.2</ecNumber>
    </recommendedName>
</protein>
<evidence type="ECO:0000256" key="7">
    <source>
        <dbReference type="ARBA" id="ARBA00022857"/>
    </source>
</evidence>
<feature type="binding site" evidence="12">
    <location>
        <position position="145"/>
    </location>
    <ligand>
        <name>FAD</name>
        <dbReference type="ChEBI" id="CHEBI:57692"/>
    </ligand>
</feature>
<dbReference type="Pfam" id="PF00037">
    <property type="entry name" value="Fer4"/>
    <property type="match status" value="1"/>
</dbReference>
<dbReference type="GO" id="GO:0004324">
    <property type="term" value="F:ferredoxin-NADP+ reductase activity"/>
    <property type="evidence" value="ECO:0007669"/>
    <property type="project" value="UniProtKB-EC"/>
</dbReference>
<evidence type="ECO:0000256" key="5">
    <source>
        <dbReference type="ARBA" id="ARBA00022723"/>
    </source>
</evidence>
<feature type="binding site" evidence="12">
    <location>
        <begin position="468"/>
        <end position="470"/>
    </location>
    <ligand>
        <name>FAD</name>
        <dbReference type="ChEBI" id="CHEBI:57692"/>
    </ligand>
</feature>
<feature type="binding site" evidence="13">
    <location>
        <position position="308"/>
    </location>
    <ligand>
        <name>NADP(+)</name>
        <dbReference type="ChEBI" id="CHEBI:58349"/>
    </ligand>
</feature>
<evidence type="ECO:0000256" key="12">
    <source>
        <dbReference type="PIRSR" id="PIRSR000362-1"/>
    </source>
</evidence>
<dbReference type="SUPFAM" id="SSF51971">
    <property type="entry name" value="Nucleotide-binding domain"/>
    <property type="match status" value="2"/>
</dbReference>